<reference evidence="2 3" key="1">
    <citation type="submission" date="2024-01" db="EMBL/GenBank/DDBJ databases">
        <authorList>
            <consortium name="Genoscope - CEA"/>
            <person name="William W."/>
        </authorList>
    </citation>
    <scope>NUCLEOTIDE SEQUENCE [LARGE SCALE GENOMIC DNA]</scope>
    <source>
        <strain evidence="2 3">29B2s-10</strain>
    </source>
</reference>
<evidence type="ECO:0000256" key="1">
    <source>
        <dbReference type="SAM" id="MobiDB-lite"/>
    </source>
</evidence>
<evidence type="ECO:0000313" key="2">
    <source>
        <dbReference type="EMBL" id="CAK7917105.1"/>
    </source>
</evidence>
<dbReference type="InterPro" id="IPR029058">
    <property type="entry name" value="AB_hydrolase_fold"/>
</dbReference>
<feature type="compositionally biased region" description="Acidic residues" evidence="1">
    <location>
        <begin position="12"/>
        <end position="24"/>
    </location>
</feature>
<feature type="compositionally biased region" description="Polar residues" evidence="1">
    <location>
        <begin position="784"/>
        <end position="804"/>
    </location>
</feature>
<name>A0ABP0EJH9_9ASCO</name>
<feature type="region of interest" description="Disordered" evidence="1">
    <location>
        <begin position="1"/>
        <end position="45"/>
    </location>
</feature>
<protein>
    <recommendedName>
        <fullName evidence="4">GPI inositol-deacylase</fullName>
    </recommendedName>
</protein>
<feature type="compositionally biased region" description="Low complexity" evidence="1">
    <location>
        <begin position="1"/>
        <end position="11"/>
    </location>
</feature>
<dbReference type="InterPro" id="IPR003386">
    <property type="entry name" value="LACT/PDAT_acylTrfase"/>
</dbReference>
<feature type="compositionally biased region" description="Low complexity" evidence="1">
    <location>
        <begin position="514"/>
        <end position="543"/>
    </location>
</feature>
<organism evidence="2 3">
    <name type="scientific">[Candida] anglica</name>
    <dbReference type="NCBI Taxonomy" id="148631"/>
    <lineage>
        <taxon>Eukaryota</taxon>
        <taxon>Fungi</taxon>
        <taxon>Dikarya</taxon>
        <taxon>Ascomycota</taxon>
        <taxon>Saccharomycotina</taxon>
        <taxon>Pichiomycetes</taxon>
        <taxon>Debaryomycetaceae</taxon>
        <taxon>Kurtzmaniella</taxon>
    </lineage>
</organism>
<dbReference type="EMBL" id="OZ004259">
    <property type="protein sequence ID" value="CAK7917105.1"/>
    <property type="molecule type" value="Genomic_DNA"/>
</dbReference>
<sequence>MSQAIDDLNLSDIDDSDEVVDPVDFDGPAKEYESPSVDSLPSTKLTRKHLSQTDASSIIGGDSVDEVGIQLIDDDDILEVEEYDGPKGTTEKLSDPIKKKTIGVKATQKVFSFSLPFGGLSNIRSNLYRQVQSFRAQSSIPLIHSPTAAAAAAAAASTGKVTGSSNPDYDEINLKLKRSQSLNTIQEEALFRNYRGSDDARLRAMRQSIAASVNGMVHPIRKREKPWETAFNELDGNVIILGGYRGSVLRDARTHKRVWIPIKAGFNLRKVNLLLGPTKQDELEASKFIYPDGILKNVGPMDIAKRLIKKITSNPKVNFNDFGYDWRLSGEVVSRQLEQYMDDIYCKTQQPSLVIAHSMGGMMAHSVMQRRPELFRGIVYVGCPSECLNVLGPIRFGDTVGFSDRILTPETNFMMRSGFNFLPLSGKVFVNKTTKESYDLDYFDPDTWVEYDLNPLVSRRRRDEAAAGGGAATTASIMNRTDSGFLSLSDSISLPSINSISSKIKSYRRKKPTSLGISGSSTPSSSAPSNGSGSGAAGSKSHAGAGGPPVGSSPSGPPAASENPNFSISPIAPGPQDQSRAIWARSPTSPEPTDKSFLSPSSPGQTDASLSPKRSTSKSPEITEDDDFISESYSISFQQAYDYLKEALASAKKFVLGLEYKPELESKYPPLAVVYGNQVPSVRGSHVDSIQDIKDGNYYHFYYGHGDGVIHQKWLMPETRGFQFYDRETGEGQIVGKFASAAGHVNLMTDLRAIGNALNSILEAEGNWKIGKSVRAKASKTEESLNGTSSVPTASSTVEVSTTN</sequence>
<evidence type="ECO:0008006" key="4">
    <source>
        <dbReference type="Google" id="ProtNLM"/>
    </source>
</evidence>
<keyword evidence="3" id="KW-1185">Reference proteome</keyword>
<gene>
    <name evidence="2" type="ORF">CAAN4_G06942</name>
</gene>
<dbReference type="Proteomes" id="UP001497600">
    <property type="component" value="Chromosome G"/>
</dbReference>
<feature type="compositionally biased region" description="Low complexity" evidence="1">
    <location>
        <begin position="550"/>
        <end position="561"/>
    </location>
</feature>
<evidence type="ECO:0000313" key="3">
    <source>
        <dbReference type="Proteomes" id="UP001497600"/>
    </source>
</evidence>
<feature type="compositionally biased region" description="Polar residues" evidence="1">
    <location>
        <begin position="596"/>
        <end position="620"/>
    </location>
</feature>
<feature type="region of interest" description="Disordered" evidence="1">
    <location>
        <begin position="780"/>
        <end position="804"/>
    </location>
</feature>
<accession>A0ABP0EJH9</accession>
<proteinExistence type="predicted"/>
<dbReference type="PANTHER" id="PTHR11440">
    <property type="entry name" value="LECITHIN-CHOLESTEROL ACYLTRANSFERASE-RELATED"/>
    <property type="match status" value="1"/>
</dbReference>
<dbReference type="SUPFAM" id="SSF53474">
    <property type="entry name" value="alpha/beta-Hydrolases"/>
    <property type="match status" value="1"/>
</dbReference>
<feature type="region of interest" description="Disordered" evidence="1">
    <location>
        <begin position="508"/>
        <end position="625"/>
    </location>
</feature>
<dbReference type="Gene3D" id="3.40.50.1820">
    <property type="entry name" value="alpha/beta hydrolase"/>
    <property type="match status" value="1"/>
</dbReference>
<dbReference type="Pfam" id="PF02450">
    <property type="entry name" value="LCAT"/>
    <property type="match status" value="1"/>
</dbReference>